<organism evidence="12 13">
    <name type="scientific">Chitiniphilus eburneus</name>
    <dbReference type="NCBI Taxonomy" id="2571148"/>
    <lineage>
        <taxon>Bacteria</taxon>
        <taxon>Pseudomonadati</taxon>
        <taxon>Pseudomonadota</taxon>
        <taxon>Betaproteobacteria</taxon>
        <taxon>Neisseriales</taxon>
        <taxon>Chitinibacteraceae</taxon>
        <taxon>Chitiniphilus</taxon>
    </lineage>
</organism>
<evidence type="ECO:0000256" key="2">
    <source>
        <dbReference type="ARBA" id="ARBA00016337"/>
    </source>
</evidence>
<dbReference type="OrthoDB" id="9778595at2"/>
<comment type="similarity">
    <text evidence="10">Belongs to the ApbE family.</text>
</comment>
<evidence type="ECO:0000256" key="5">
    <source>
        <dbReference type="ARBA" id="ARBA00022723"/>
    </source>
</evidence>
<keyword evidence="6 10" id="KW-0274">FAD</keyword>
<dbReference type="EMBL" id="SUMF01000004">
    <property type="protein sequence ID" value="TJZ75681.1"/>
    <property type="molecule type" value="Genomic_DNA"/>
</dbReference>
<gene>
    <name evidence="12" type="ORF">FAZ21_07160</name>
</gene>
<feature type="binding site" evidence="11">
    <location>
        <position position="295"/>
    </location>
    <ligand>
        <name>Mg(2+)</name>
        <dbReference type="ChEBI" id="CHEBI:18420"/>
    </ligand>
</feature>
<comment type="cofactor">
    <cofactor evidence="11">
        <name>Mg(2+)</name>
        <dbReference type="ChEBI" id="CHEBI:18420"/>
    </cofactor>
    <cofactor evidence="11">
        <name>Mn(2+)</name>
        <dbReference type="ChEBI" id="CHEBI:29035"/>
    </cofactor>
    <text evidence="11">Magnesium. Can also use manganese.</text>
</comment>
<evidence type="ECO:0000256" key="9">
    <source>
        <dbReference type="ARBA" id="ARBA00048540"/>
    </source>
</evidence>
<name>A0A4U0Q3K4_9NEIS</name>
<dbReference type="Proteomes" id="UP000310016">
    <property type="component" value="Unassembled WGS sequence"/>
</dbReference>
<dbReference type="SUPFAM" id="SSF143631">
    <property type="entry name" value="ApbE-like"/>
    <property type="match status" value="1"/>
</dbReference>
<feature type="binding site" evidence="11">
    <location>
        <position position="291"/>
    </location>
    <ligand>
        <name>Mg(2+)</name>
        <dbReference type="ChEBI" id="CHEBI:18420"/>
    </ligand>
</feature>
<evidence type="ECO:0000256" key="1">
    <source>
        <dbReference type="ARBA" id="ARBA00011955"/>
    </source>
</evidence>
<dbReference type="PIRSF" id="PIRSF006268">
    <property type="entry name" value="ApbE"/>
    <property type="match status" value="1"/>
</dbReference>
<protein>
    <recommendedName>
        <fullName evidence="2 10">FAD:protein FMN transferase</fullName>
        <ecNumber evidence="1 10">2.7.1.180</ecNumber>
    </recommendedName>
    <alternativeName>
        <fullName evidence="8 10">Flavin transferase</fullName>
    </alternativeName>
</protein>
<feature type="binding site" evidence="11">
    <location>
        <position position="176"/>
    </location>
    <ligand>
        <name>Mg(2+)</name>
        <dbReference type="ChEBI" id="CHEBI:18420"/>
    </ligand>
</feature>
<dbReference type="Gene3D" id="3.10.520.10">
    <property type="entry name" value="ApbE-like domains"/>
    <property type="match status" value="1"/>
</dbReference>
<keyword evidence="7 10" id="KW-0460">Magnesium</keyword>
<dbReference type="GO" id="GO:0046872">
    <property type="term" value="F:metal ion binding"/>
    <property type="evidence" value="ECO:0007669"/>
    <property type="project" value="UniProtKB-UniRule"/>
</dbReference>
<sequence>MPGARSANRVLIPPRLAPFRPDPLLSHAHDLAGQTMGTTWSVRLAGPAVMPLDALRAGVQRELDGVVARMSHWRADSDLGRFNDAPAGQWRTLAPDFFEVLACAQQVAAQSDGAFDATVGALVDAWGFGPRGHRDALPTADEVAALQAACGWRRLMLDHDGLRALQPGGLRLDFSGIAKGYGVDRVAALLQRCGVPGWLVEVGGELRGHGIKPDGQPWWTALETPPDAPGDLPLTVVALHGLAVATSGDYRQRFEHDGRRYAHTLDPRSGCPLHDAPASVTVLHPRCMLADAYATALTVLGVARGLDFAQQYDLAARFLSRTAQGLEEHYSPAYAAMLE</sequence>
<dbReference type="EC" id="2.7.1.180" evidence="1 10"/>
<dbReference type="PANTHER" id="PTHR30040:SF2">
    <property type="entry name" value="FAD:PROTEIN FMN TRANSFERASE"/>
    <property type="match status" value="1"/>
</dbReference>
<keyword evidence="13" id="KW-1185">Reference proteome</keyword>
<evidence type="ECO:0000256" key="3">
    <source>
        <dbReference type="ARBA" id="ARBA00022630"/>
    </source>
</evidence>
<dbReference type="PANTHER" id="PTHR30040">
    <property type="entry name" value="THIAMINE BIOSYNTHESIS LIPOPROTEIN APBE"/>
    <property type="match status" value="1"/>
</dbReference>
<proteinExistence type="inferred from homology"/>
<dbReference type="GO" id="GO:0016740">
    <property type="term" value="F:transferase activity"/>
    <property type="evidence" value="ECO:0007669"/>
    <property type="project" value="UniProtKB-UniRule"/>
</dbReference>
<evidence type="ECO:0000256" key="10">
    <source>
        <dbReference type="PIRNR" id="PIRNR006268"/>
    </source>
</evidence>
<dbReference type="AlphaFoldDB" id="A0A4U0Q3K4"/>
<comment type="caution">
    <text evidence="12">The sequence shown here is derived from an EMBL/GenBank/DDBJ whole genome shotgun (WGS) entry which is preliminary data.</text>
</comment>
<accession>A0A4U0Q3K4</accession>
<evidence type="ECO:0000256" key="7">
    <source>
        <dbReference type="ARBA" id="ARBA00022842"/>
    </source>
</evidence>
<evidence type="ECO:0000256" key="11">
    <source>
        <dbReference type="PIRSR" id="PIRSR006268-2"/>
    </source>
</evidence>
<dbReference type="Pfam" id="PF02424">
    <property type="entry name" value="ApbE"/>
    <property type="match status" value="1"/>
</dbReference>
<evidence type="ECO:0000313" key="13">
    <source>
        <dbReference type="Proteomes" id="UP000310016"/>
    </source>
</evidence>
<keyword evidence="3 10" id="KW-0285">Flavoprotein</keyword>
<evidence type="ECO:0000256" key="6">
    <source>
        <dbReference type="ARBA" id="ARBA00022827"/>
    </source>
</evidence>
<dbReference type="InterPro" id="IPR024932">
    <property type="entry name" value="ApbE"/>
</dbReference>
<evidence type="ECO:0000313" key="12">
    <source>
        <dbReference type="EMBL" id="TJZ75681.1"/>
    </source>
</evidence>
<evidence type="ECO:0000256" key="4">
    <source>
        <dbReference type="ARBA" id="ARBA00022679"/>
    </source>
</evidence>
<keyword evidence="4 10" id="KW-0808">Transferase</keyword>
<comment type="catalytic activity">
    <reaction evidence="9 10">
        <text>L-threonyl-[protein] + FAD = FMN-L-threonyl-[protein] + AMP + H(+)</text>
        <dbReference type="Rhea" id="RHEA:36847"/>
        <dbReference type="Rhea" id="RHEA-COMP:11060"/>
        <dbReference type="Rhea" id="RHEA-COMP:11061"/>
        <dbReference type="ChEBI" id="CHEBI:15378"/>
        <dbReference type="ChEBI" id="CHEBI:30013"/>
        <dbReference type="ChEBI" id="CHEBI:57692"/>
        <dbReference type="ChEBI" id="CHEBI:74257"/>
        <dbReference type="ChEBI" id="CHEBI:456215"/>
        <dbReference type="EC" id="2.7.1.180"/>
    </reaction>
</comment>
<keyword evidence="5 10" id="KW-0479">Metal-binding</keyword>
<dbReference type="InterPro" id="IPR003374">
    <property type="entry name" value="ApbE-like_sf"/>
</dbReference>
<evidence type="ECO:0000256" key="8">
    <source>
        <dbReference type="ARBA" id="ARBA00031306"/>
    </source>
</evidence>
<reference evidence="12 13" key="1">
    <citation type="submission" date="2019-04" db="EMBL/GenBank/DDBJ databases">
        <title>Chitiniphilus eburnea sp. nov., a novel chitinolytic bacterium isolated from aquaculture sludge.</title>
        <authorList>
            <person name="Sheng M."/>
        </authorList>
    </citation>
    <scope>NUCLEOTIDE SEQUENCE [LARGE SCALE GENOMIC DNA]</scope>
    <source>
        <strain evidence="12 13">HX-2-15</strain>
    </source>
</reference>